<keyword evidence="2" id="KW-1185">Reference proteome</keyword>
<dbReference type="KEGG" id="bad:BAD_1478"/>
<protein>
    <submittedName>
        <fullName evidence="1">Uncharacterized protein</fullName>
    </submittedName>
</protein>
<gene>
    <name evidence="1" type="ordered locus">BAD_1478</name>
</gene>
<dbReference type="EMBL" id="AP009256">
    <property type="protein sequence ID" value="BAF40259.1"/>
    <property type="molecule type" value="Genomic_DNA"/>
</dbReference>
<organism evidence="1 2">
    <name type="scientific">Bifidobacterium adolescentis (strain ATCC 15703 / DSM 20083 / NCTC 11814 / E194a)</name>
    <dbReference type="NCBI Taxonomy" id="367928"/>
    <lineage>
        <taxon>Bacteria</taxon>
        <taxon>Bacillati</taxon>
        <taxon>Actinomycetota</taxon>
        <taxon>Actinomycetes</taxon>
        <taxon>Bifidobacteriales</taxon>
        <taxon>Bifidobacteriaceae</taxon>
        <taxon>Bifidobacterium</taxon>
    </lineage>
</organism>
<dbReference type="HOGENOM" id="CLU_1892094_0_0_11"/>
<dbReference type="AlphaFoldDB" id="A1A3H6"/>
<accession>A1A3H6</accession>
<evidence type="ECO:0000313" key="2">
    <source>
        <dbReference type="Proteomes" id="UP000008702"/>
    </source>
</evidence>
<dbReference type="Proteomes" id="UP000008702">
    <property type="component" value="Chromosome"/>
</dbReference>
<reference evidence="1 2" key="1">
    <citation type="submission" date="2006-12" db="EMBL/GenBank/DDBJ databases">
        <title>Bifidobacterium adolescentis complete genome sequence.</title>
        <authorList>
            <person name="Suzuki T."/>
            <person name="Tsuda Y."/>
            <person name="Kanou N."/>
            <person name="Inoue T."/>
            <person name="Kumazaki K."/>
            <person name="Nagano S."/>
            <person name="Hirai S."/>
            <person name="Tanaka K."/>
            <person name="Watanabe K."/>
        </authorList>
    </citation>
    <scope>NUCLEOTIDE SEQUENCE [LARGE SCALE GENOMIC DNA]</scope>
    <source>
        <strain evidence="2">ATCC 15703 / DSM 20083 / NCTC 11814 / E194a</strain>
    </source>
</reference>
<evidence type="ECO:0000313" key="1">
    <source>
        <dbReference type="EMBL" id="BAF40259.1"/>
    </source>
</evidence>
<sequence length="134" mass="15545">MRVGDRGVVGLRYGVGQQLELVLVHLRIGDVIGFVILAVGNRRQIALRHGFRAEDGRVEHTVDNAQHNQGTNYDAADKDRLLSFWVERLTCPRSCDRHRSRACWRLRQRHRTRCRVARCRIGHGRRGDRLWNGL</sequence>
<proteinExistence type="predicted"/>
<dbReference type="STRING" id="367928.BAD_1478"/>
<name>A1A3H6_BIFAA</name>